<dbReference type="AlphaFoldDB" id="A0AAV1A043"/>
<dbReference type="Proteomes" id="UP001157006">
    <property type="component" value="Chromosome 3"/>
</dbReference>
<evidence type="ECO:0000313" key="2">
    <source>
        <dbReference type="Proteomes" id="UP001157006"/>
    </source>
</evidence>
<gene>
    <name evidence="1" type="ORF">VFH_III050880</name>
</gene>
<dbReference type="EMBL" id="OX451738">
    <property type="protein sequence ID" value="CAI8602649.1"/>
    <property type="molecule type" value="Genomic_DNA"/>
</dbReference>
<accession>A0AAV1A043</accession>
<protein>
    <submittedName>
        <fullName evidence="1">Uncharacterized protein</fullName>
    </submittedName>
</protein>
<sequence length="121" mass="13977">MTQSRTTSTWYSHMWKTNGLGINISSCSYPKMKMFCGAAEVVFFWRVRYFELSAGDFELLSCLSMILCNTLCLSSRQSRLTNKTRDEQPCLCFLCLCSCYFCSSSCHSFHKKIRASSRMCF</sequence>
<reference evidence="1 2" key="1">
    <citation type="submission" date="2023-01" db="EMBL/GenBank/DDBJ databases">
        <authorList>
            <person name="Kreplak J."/>
        </authorList>
    </citation>
    <scope>NUCLEOTIDE SEQUENCE [LARGE SCALE GENOMIC DNA]</scope>
</reference>
<evidence type="ECO:0000313" key="1">
    <source>
        <dbReference type="EMBL" id="CAI8602649.1"/>
    </source>
</evidence>
<name>A0AAV1A043_VICFA</name>
<proteinExistence type="predicted"/>
<keyword evidence="2" id="KW-1185">Reference proteome</keyword>
<organism evidence="1 2">
    <name type="scientific">Vicia faba</name>
    <name type="common">Broad bean</name>
    <name type="synonym">Faba vulgaris</name>
    <dbReference type="NCBI Taxonomy" id="3906"/>
    <lineage>
        <taxon>Eukaryota</taxon>
        <taxon>Viridiplantae</taxon>
        <taxon>Streptophyta</taxon>
        <taxon>Embryophyta</taxon>
        <taxon>Tracheophyta</taxon>
        <taxon>Spermatophyta</taxon>
        <taxon>Magnoliopsida</taxon>
        <taxon>eudicotyledons</taxon>
        <taxon>Gunneridae</taxon>
        <taxon>Pentapetalae</taxon>
        <taxon>rosids</taxon>
        <taxon>fabids</taxon>
        <taxon>Fabales</taxon>
        <taxon>Fabaceae</taxon>
        <taxon>Papilionoideae</taxon>
        <taxon>50 kb inversion clade</taxon>
        <taxon>NPAAA clade</taxon>
        <taxon>Hologalegina</taxon>
        <taxon>IRL clade</taxon>
        <taxon>Fabeae</taxon>
        <taxon>Vicia</taxon>
    </lineage>
</organism>